<dbReference type="AlphaFoldDB" id="A0AAV5MLT4"/>
<comment type="caution">
    <text evidence="2">The sequence shown here is derived from an EMBL/GenBank/DDBJ whole genome shotgun (WGS) entry which is preliminary data.</text>
</comment>
<keyword evidence="1" id="KW-0812">Transmembrane</keyword>
<reference evidence="2 3" key="1">
    <citation type="journal article" date="2021" name="Commun. Biol.">
        <title>The genome of Shorea leprosula (Dipterocarpaceae) highlights the ecological relevance of drought in aseasonal tropical rainforests.</title>
        <authorList>
            <person name="Ng K.K.S."/>
            <person name="Kobayashi M.J."/>
            <person name="Fawcett J.A."/>
            <person name="Hatakeyama M."/>
            <person name="Paape T."/>
            <person name="Ng C.H."/>
            <person name="Ang C.C."/>
            <person name="Tnah L.H."/>
            <person name="Lee C.T."/>
            <person name="Nishiyama T."/>
            <person name="Sese J."/>
            <person name="O'Brien M.J."/>
            <person name="Copetti D."/>
            <person name="Mohd Noor M.I."/>
            <person name="Ong R.C."/>
            <person name="Putra M."/>
            <person name="Sireger I.Z."/>
            <person name="Indrioko S."/>
            <person name="Kosugi Y."/>
            <person name="Izuno A."/>
            <person name="Isagi Y."/>
            <person name="Lee S.L."/>
            <person name="Shimizu K.K."/>
        </authorList>
    </citation>
    <scope>NUCLEOTIDE SEQUENCE [LARGE SCALE GENOMIC DNA]</scope>
    <source>
        <strain evidence="2">214</strain>
    </source>
</reference>
<keyword evidence="3" id="KW-1185">Reference proteome</keyword>
<accession>A0AAV5MLT4</accession>
<sequence length="204" mass="22820">MPSLFGFIMLEYSGTRVGLVGLNYDSITVGERNNGEEEEDQFVSGLKVQNDAKVQTDGCKVAEEAQDEGGLEDVTRLSDNDDDETILARDNLRNFRANQIGVASSSARAAIIFSNVDVGVQDEDDGETQSDDEVSYISTSNEEDEEVDHVEGLKKGKVLDKDQLLFFFFFPPFFFPAGLLFFLSSRCSRTKKKRGTRHQPLRNR</sequence>
<dbReference type="Proteomes" id="UP001054252">
    <property type="component" value="Unassembled WGS sequence"/>
</dbReference>
<evidence type="ECO:0000313" key="3">
    <source>
        <dbReference type="Proteomes" id="UP001054252"/>
    </source>
</evidence>
<dbReference type="EMBL" id="BPVZ01000372">
    <property type="protein sequence ID" value="GKV50494.1"/>
    <property type="molecule type" value="Genomic_DNA"/>
</dbReference>
<protein>
    <submittedName>
        <fullName evidence="2">Uncharacterized protein</fullName>
    </submittedName>
</protein>
<keyword evidence="1" id="KW-0472">Membrane</keyword>
<proteinExistence type="predicted"/>
<evidence type="ECO:0000313" key="2">
    <source>
        <dbReference type="EMBL" id="GKV50494.1"/>
    </source>
</evidence>
<feature type="transmembrane region" description="Helical" evidence="1">
    <location>
        <begin position="164"/>
        <end position="184"/>
    </location>
</feature>
<organism evidence="2 3">
    <name type="scientific">Rubroshorea leprosula</name>
    <dbReference type="NCBI Taxonomy" id="152421"/>
    <lineage>
        <taxon>Eukaryota</taxon>
        <taxon>Viridiplantae</taxon>
        <taxon>Streptophyta</taxon>
        <taxon>Embryophyta</taxon>
        <taxon>Tracheophyta</taxon>
        <taxon>Spermatophyta</taxon>
        <taxon>Magnoliopsida</taxon>
        <taxon>eudicotyledons</taxon>
        <taxon>Gunneridae</taxon>
        <taxon>Pentapetalae</taxon>
        <taxon>rosids</taxon>
        <taxon>malvids</taxon>
        <taxon>Malvales</taxon>
        <taxon>Dipterocarpaceae</taxon>
        <taxon>Rubroshorea</taxon>
    </lineage>
</organism>
<evidence type="ECO:0000256" key="1">
    <source>
        <dbReference type="SAM" id="Phobius"/>
    </source>
</evidence>
<name>A0AAV5MLT4_9ROSI</name>
<keyword evidence="1" id="KW-1133">Transmembrane helix</keyword>
<gene>
    <name evidence="2" type="ORF">SLEP1_g57197</name>
</gene>